<protein>
    <submittedName>
        <fullName evidence="3">ComF family protein</fullName>
    </submittedName>
</protein>
<evidence type="ECO:0000259" key="2">
    <source>
        <dbReference type="Pfam" id="PF00156"/>
    </source>
</evidence>
<dbReference type="InterPro" id="IPR029057">
    <property type="entry name" value="PRTase-like"/>
</dbReference>
<sequence length="212" mass="22551">MTQAWWTALARSLLPRACPGCARQLGAEAGLCPGCRAALRPQLQLHSPLLAHPAPHLVSLGLYRGPLRRSVRALKYGGARDLAGVLGSALARGVPPAWEVRAVVPVPLHAARQRQRGFNQAELLARAVASELGVPCVPRALSRQKASASQARQQAAGRQDLHGHFQAHPQLLPPGMVLLVDDVLTSGRTLLACRDALLEADIPALSYAVVAR</sequence>
<feature type="domain" description="Phosphoribosyltransferase" evidence="2">
    <location>
        <begin position="121"/>
        <end position="202"/>
    </location>
</feature>
<dbReference type="Gene3D" id="3.40.50.2020">
    <property type="match status" value="1"/>
</dbReference>
<dbReference type="PANTHER" id="PTHR47505:SF1">
    <property type="entry name" value="DNA UTILIZATION PROTEIN YHGH"/>
    <property type="match status" value="1"/>
</dbReference>
<accession>A0ABV9I8Q5</accession>
<name>A0ABV9I8Q5_9DEIO</name>
<dbReference type="InterPro" id="IPR051910">
    <property type="entry name" value="ComF/GntX_DNA_util-trans"/>
</dbReference>
<organism evidence="3 4">
    <name type="scientific">Deinococcus hohokamensis</name>
    <dbReference type="NCBI Taxonomy" id="309883"/>
    <lineage>
        <taxon>Bacteria</taxon>
        <taxon>Thermotogati</taxon>
        <taxon>Deinococcota</taxon>
        <taxon>Deinococci</taxon>
        <taxon>Deinococcales</taxon>
        <taxon>Deinococcaceae</taxon>
        <taxon>Deinococcus</taxon>
    </lineage>
</organism>
<dbReference type="Pfam" id="PF00156">
    <property type="entry name" value="Pribosyltran"/>
    <property type="match status" value="1"/>
</dbReference>
<comment type="similarity">
    <text evidence="1">Belongs to the ComF/GntX family.</text>
</comment>
<dbReference type="InterPro" id="IPR000836">
    <property type="entry name" value="PRTase_dom"/>
</dbReference>
<dbReference type="CDD" id="cd06223">
    <property type="entry name" value="PRTases_typeI"/>
    <property type="match status" value="1"/>
</dbReference>
<dbReference type="EMBL" id="JBHSEI010000006">
    <property type="protein sequence ID" value="MFC4638574.1"/>
    <property type="molecule type" value="Genomic_DNA"/>
</dbReference>
<proteinExistence type="inferred from homology"/>
<evidence type="ECO:0000313" key="4">
    <source>
        <dbReference type="Proteomes" id="UP001595952"/>
    </source>
</evidence>
<keyword evidence="4" id="KW-1185">Reference proteome</keyword>
<dbReference type="SUPFAM" id="SSF53271">
    <property type="entry name" value="PRTase-like"/>
    <property type="match status" value="1"/>
</dbReference>
<dbReference type="Proteomes" id="UP001595952">
    <property type="component" value="Unassembled WGS sequence"/>
</dbReference>
<reference evidence="4" key="1">
    <citation type="journal article" date="2019" name="Int. J. Syst. Evol. Microbiol.">
        <title>The Global Catalogue of Microorganisms (GCM) 10K type strain sequencing project: providing services to taxonomists for standard genome sequencing and annotation.</title>
        <authorList>
            <consortium name="The Broad Institute Genomics Platform"/>
            <consortium name="The Broad Institute Genome Sequencing Center for Infectious Disease"/>
            <person name="Wu L."/>
            <person name="Ma J."/>
        </authorList>
    </citation>
    <scope>NUCLEOTIDE SEQUENCE [LARGE SCALE GENOMIC DNA]</scope>
    <source>
        <strain evidence="4">CCUG 55995</strain>
    </source>
</reference>
<dbReference type="RefSeq" id="WP_380061580.1">
    <property type="nucleotide sequence ID" value="NZ_JBHSEI010000006.1"/>
</dbReference>
<evidence type="ECO:0000256" key="1">
    <source>
        <dbReference type="ARBA" id="ARBA00008007"/>
    </source>
</evidence>
<comment type="caution">
    <text evidence="3">The sequence shown here is derived from an EMBL/GenBank/DDBJ whole genome shotgun (WGS) entry which is preliminary data.</text>
</comment>
<gene>
    <name evidence="3" type="ORF">ACFO0D_09485</name>
</gene>
<evidence type="ECO:0000313" key="3">
    <source>
        <dbReference type="EMBL" id="MFC4638574.1"/>
    </source>
</evidence>
<dbReference type="PANTHER" id="PTHR47505">
    <property type="entry name" value="DNA UTILIZATION PROTEIN YHGH"/>
    <property type="match status" value="1"/>
</dbReference>